<dbReference type="OrthoDB" id="1444185at2"/>
<gene>
    <name evidence="1" type="ORF">DJ568_15470</name>
</gene>
<protein>
    <submittedName>
        <fullName evidence="1">Uncharacterized protein</fullName>
    </submittedName>
</protein>
<dbReference type="RefSeq" id="WP_114006200.1">
    <property type="nucleotide sequence ID" value="NZ_QGDC01000009.1"/>
</dbReference>
<accession>A0A367GKD4</accession>
<comment type="caution">
    <text evidence="1">The sequence shown here is derived from an EMBL/GenBank/DDBJ whole genome shotgun (WGS) entry which is preliminary data.</text>
</comment>
<evidence type="ECO:0000313" key="2">
    <source>
        <dbReference type="Proteomes" id="UP000253209"/>
    </source>
</evidence>
<dbReference type="AlphaFoldDB" id="A0A367GKD4"/>
<sequence length="64" mass="7393">MQAGIESLDVFGALNTVDALADGDIMKWESICQMRYEKVYVKLLLNKAKAEYQEKYTDIMKSKR</sequence>
<name>A0A367GKD4_9SPHI</name>
<dbReference type="EMBL" id="QGDC01000009">
    <property type="protein sequence ID" value="RCH53937.1"/>
    <property type="molecule type" value="Genomic_DNA"/>
</dbReference>
<dbReference type="Proteomes" id="UP000253209">
    <property type="component" value="Unassembled WGS sequence"/>
</dbReference>
<keyword evidence="2" id="KW-1185">Reference proteome</keyword>
<organism evidence="1 2">
    <name type="scientific">Mucilaginibacter hurinus</name>
    <dbReference type="NCBI Taxonomy" id="2201324"/>
    <lineage>
        <taxon>Bacteria</taxon>
        <taxon>Pseudomonadati</taxon>
        <taxon>Bacteroidota</taxon>
        <taxon>Sphingobacteriia</taxon>
        <taxon>Sphingobacteriales</taxon>
        <taxon>Sphingobacteriaceae</taxon>
        <taxon>Mucilaginibacter</taxon>
    </lineage>
</organism>
<evidence type="ECO:0000313" key="1">
    <source>
        <dbReference type="EMBL" id="RCH53937.1"/>
    </source>
</evidence>
<proteinExistence type="predicted"/>
<reference evidence="1 2" key="1">
    <citation type="submission" date="2018-05" db="EMBL/GenBank/DDBJ databases">
        <title>Mucilaginibacter hurinus sp. nov., isolated from briquette warehouse soil.</title>
        <authorList>
            <person name="Choi L."/>
        </authorList>
    </citation>
    <scope>NUCLEOTIDE SEQUENCE [LARGE SCALE GENOMIC DNA]</scope>
    <source>
        <strain evidence="1 2">ZR32</strain>
    </source>
</reference>